<accession>A0A1G2CIP5</accession>
<gene>
    <name evidence="1" type="ORF">A3B13_00915</name>
</gene>
<proteinExistence type="predicted"/>
<protein>
    <submittedName>
        <fullName evidence="1">Uncharacterized protein</fullName>
    </submittedName>
</protein>
<dbReference type="AlphaFoldDB" id="A0A1G2CIP5"/>
<organism evidence="1 2">
    <name type="scientific">Candidatus Liptonbacteria bacterium RIFCSPLOWO2_01_FULL_45_15</name>
    <dbReference type="NCBI Taxonomy" id="1798649"/>
    <lineage>
        <taxon>Bacteria</taxon>
        <taxon>Candidatus Liptoniibacteriota</taxon>
    </lineage>
</organism>
<sequence>MLRCRSSAINFCAQSLNEKWGNPADPYPWEKNKVHYISELNPFRYAVRKLDAAEFSFEYNPYVTYSLLARCLKWFMETRKSSRNISFEAAALIAGMMLLDKPLSFVTYICVSDYIGGERFKIQGGEYMLTSGEKLMLAHAEILNRARMDFGILLNWRLILADGWGRDLFGERCMPGSLELYCNFMTDELKKRGLEAVRWSELMSKHEDIYKHACEQAEPLAEKLAPWETRRGEIGHDMPDNTGAMTIAKRHIQMRAAEGRVILKEYGQTIVLSTETKKLVRYDNLLVPREDYTHIFAMPFYPHRLP</sequence>
<reference evidence="1 2" key="1">
    <citation type="journal article" date="2016" name="Nat. Commun.">
        <title>Thousands of microbial genomes shed light on interconnected biogeochemical processes in an aquifer system.</title>
        <authorList>
            <person name="Anantharaman K."/>
            <person name="Brown C.T."/>
            <person name="Hug L.A."/>
            <person name="Sharon I."/>
            <person name="Castelle C.J."/>
            <person name="Probst A.J."/>
            <person name="Thomas B.C."/>
            <person name="Singh A."/>
            <person name="Wilkins M.J."/>
            <person name="Karaoz U."/>
            <person name="Brodie E.L."/>
            <person name="Williams K.H."/>
            <person name="Hubbard S.S."/>
            <person name="Banfield J.F."/>
        </authorList>
    </citation>
    <scope>NUCLEOTIDE SEQUENCE [LARGE SCALE GENOMIC DNA]</scope>
</reference>
<comment type="caution">
    <text evidence="1">The sequence shown here is derived from an EMBL/GenBank/DDBJ whole genome shotgun (WGS) entry which is preliminary data.</text>
</comment>
<name>A0A1G2CIP5_9BACT</name>
<dbReference type="EMBL" id="MHKZ01000003">
    <property type="protein sequence ID" value="OGZ01239.1"/>
    <property type="molecule type" value="Genomic_DNA"/>
</dbReference>
<dbReference type="Proteomes" id="UP000176287">
    <property type="component" value="Unassembled WGS sequence"/>
</dbReference>
<evidence type="ECO:0000313" key="2">
    <source>
        <dbReference type="Proteomes" id="UP000176287"/>
    </source>
</evidence>
<evidence type="ECO:0000313" key="1">
    <source>
        <dbReference type="EMBL" id="OGZ01239.1"/>
    </source>
</evidence>